<sequence length="37" mass="4328">MPPRNRFHRHNGVNTNHDTPSRNTRGHHRKQRSSGSP</sequence>
<proteinExistence type="predicted"/>
<evidence type="ECO:0000256" key="1">
    <source>
        <dbReference type="SAM" id="MobiDB-lite"/>
    </source>
</evidence>
<dbReference type="AlphaFoldDB" id="A0A7W9IFB2"/>
<feature type="compositionally biased region" description="Polar residues" evidence="1">
    <location>
        <begin position="12"/>
        <end position="23"/>
    </location>
</feature>
<feature type="compositionally biased region" description="Basic residues" evidence="1">
    <location>
        <begin position="1"/>
        <end position="11"/>
    </location>
</feature>
<evidence type="ECO:0000313" key="2">
    <source>
        <dbReference type="EMBL" id="MBB5819069.1"/>
    </source>
</evidence>
<evidence type="ECO:0000313" key="3">
    <source>
        <dbReference type="Proteomes" id="UP000540685"/>
    </source>
</evidence>
<keyword evidence="3" id="KW-1185">Reference proteome</keyword>
<name>A0A7W9IFB2_9ACTN</name>
<feature type="region of interest" description="Disordered" evidence="1">
    <location>
        <begin position="1"/>
        <end position="37"/>
    </location>
</feature>
<dbReference type="Proteomes" id="UP000540685">
    <property type="component" value="Unassembled WGS sequence"/>
</dbReference>
<protein>
    <submittedName>
        <fullName evidence="2">Uncharacterized protein</fullName>
    </submittedName>
</protein>
<dbReference type="EMBL" id="JACHMP010000001">
    <property type="protein sequence ID" value="MBB5819069.1"/>
    <property type="molecule type" value="Genomic_DNA"/>
</dbReference>
<organism evidence="2 3">
    <name type="scientific">Streptosporangium becharense</name>
    <dbReference type="NCBI Taxonomy" id="1816182"/>
    <lineage>
        <taxon>Bacteria</taxon>
        <taxon>Bacillati</taxon>
        <taxon>Actinomycetota</taxon>
        <taxon>Actinomycetes</taxon>
        <taxon>Streptosporangiales</taxon>
        <taxon>Streptosporangiaceae</taxon>
        <taxon>Streptosporangium</taxon>
    </lineage>
</organism>
<reference evidence="2 3" key="1">
    <citation type="submission" date="2020-08" db="EMBL/GenBank/DDBJ databases">
        <title>Sequencing the genomes of 1000 actinobacteria strains.</title>
        <authorList>
            <person name="Klenk H.-P."/>
        </authorList>
    </citation>
    <scope>NUCLEOTIDE SEQUENCE [LARGE SCALE GENOMIC DNA]</scope>
    <source>
        <strain evidence="2 3">DSM 46887</strain>
    </source>
</reference>
<accession>A0A7W9IFB2</accession>
<feature type="compositionally biased region" description="Basic residues" evidence="1">
    <location>
        <begin position="24"/>
        <end position="37"/>
    </location>
</feature>
<gene>
    <name evidence="2" type="ORF">F4562_002131</name>
</gene>
<comment type="caution">
    <text evidence="2">The sequence shown here is derived from an EMBL/GenBank/DDBJ whole genome shotgun (WGS) entry which is preliminary data.</text>
</comment>